<accession>A0ABU5EQ71</accession>
<dbReference type="SUPFAM" id="SSF54373">
    <property type="entry name" value="FAD-linked reductases, C-terminal domain"/>
    <property type="match status" value="1"/>
</dbReference>
<dbReference type="Proteomes" id="UP001285855">
    <property type="component" value="Unassembled WGS sequence"/>
</dbReference>
<evidence type="ECO:0000313" key="4">
    <source>
        <dbReference type="Proteomes" id="UP001285855"/>
    </source>
</evidence>
<dbReference type="PANTHER" id="PTHR43563:SF14">
    <property type="entry name" value="AMINE OXIDASE"/>
    <property type="match status" value="1"/>
</dbReference>
<comment type="similarity">
    <text evidence="1">Belongs to the flavin monoamine oxidase family.</text>
</comment>
<dbReference type="Gene3D" id="3.50.50.60">
    <property type="entry name" value="FAD/NAD(P)-binding domain"/>
    <property type="match status" value="2"/>
</dbReference>
<organism evidence="3 4">
    <name type="scientific">Winogradskyella aquimaris</name>
    <dbReference type="NCBI Taxonomy" id="864074"/>
    <lineage>
        <taxon>Bacteria</taxon>
        <taxon>Pseudomonadati</taxon>
        <taxon>Bacteroidota</taxon>
        <taxon>Flavobacteriia</taxon>
        <taxon>Flavobacteriales</taxon>
        <taxon>Flavobacteriaceae</taxon>
        <taxon>Winogradskyella</taxon>
    </lineage>
</organism>
<comment type="caution">
    <text evidence="3">The sequence shown here is derived from an EMBL/GenBank/DDBJ whole genome shotgun (WGS) entry which is preliminary data.</text>
</comment>
<dbReference type="EMBL" id="JAXDAE010000011">
    <property type="protein sequence ID" value="MDY2587865.1"/>
    <property type="molecule type" value="Genomic_DNA"/>
</dbReference>
<evidence type="ECO:0000313" key="3">
    <source>
        <dbReference type="EMBL" id="MDY2587865.1"/>
    </source>
</evidence>
<proteinExistence type="inferred from homology"/>
<sequence length="350" mass="39543">MNSIDNYIIVGGGLSGLCLAYQLSKIDINATIIEGSSRLGGRILTTKGKRDTPLELGATWFSDMHSNVLQLIDELGLSKYPQYSKGISLFETNSFEPPQKFNIPESQDPSWRIKGGTQTLTDELAGKLSDNKIHLNSKIISIKASNSYLELESANGKVYKGKKVILCIPPELISRIKFTPELPFEVNDILPKVQTWMAGAVKFVLEYDEPFWRDNGYSGMLFSHVGIVSEMHDHTNLEETKYGFTGFLNGGSARYSKEIRRNYVLQHLSKLLGDKANYSTFYDDKIWTDEFIVHDSNSMLRAHQNNGHPLLQKTYMNERLFFCNTETATEFSGYMEGAIRSSISLFEKLK</sequence>
<dbReference type="RefSeq" id="WP_320556216.1">
    <property type="nucleotide sequence ID" value="NZ_JAXDAE010000011.1"/>
</dbReference>
<dbReference type="EC" id="1.-.-.-" evidence="3"/>
<protein>
    <submittedName>
        <fullName evidence="3">NAD(P)/FAD-dependent oxidoreductase</fullName>
        <ecNumber evidence="3">1.-.-.-</ecNumber>
    </submittedName>
</protein>
<dbReference type="InterPro" id="IPR002937">
    <property type="entry name" value="Amino_oxidase"/>
</dbReference>
<dbReference type="InterPro" id="IPR050703">
    <property type="entry name" value="Flavin_MAO"/>
</dbReference>
<feature type="domain" description="Amine oxidase" evidence="2">
    <location>
        <begin position="14"/>
        <end position="84"/>
    </location>
</feature>
<evidence type="ECO:0000259" key="2">
    <source>
        <dbReference type="Pfam" id="PF01593"/>
    </source>
</evidence>
<dbReference type="InterPro" id="IPR036188">
    <property type="entry name" value="FAD/NAD-bd_sf"/>
</dbReference>
<dbReference type="PANTHER" id="PTHR43563">
    <property type="entry name" value="AMINE OXIDASE"/>
    <property type="match status" value="1"/>
</dbReference>
<keyword evidence="4" id="KW-1185">Reference proteome</keyword>
<evidence type="ECO:0000256" key="1">
    <source>
        <dbReference type="ARBA" id="ARBA00005995"/>
    </source>
</evidence>
<gene>
    <name evidence="3" type="ORF">SNF14_10995</name>
</gene>
<keyword evidence="3" id="KW-0560">Oxidoreductase</keyword>
<dbReference type="SUPFAM" id="SSF51905">
    <property type="entry name" value="FAD/NAD(P)-binding domain"/>
    <property type="match status" value="1"/>
</dbReference>
<dbReference type="Pfam" id="PF01593">
    <property type="entry name" value="Amino_oxidase"/>
    <property type="match status" value="2"/>
</dbReference>
<name>A0ABU5EQ71_9FLAO</name>
<reference evidence="3 4" key="1">
    <citation type="submission" date="2023-11" db="EMBL/GenBank/DDBJ databases">
        <title>Winogradskyella pelagius sp. nov., isolated from coastal sediment.</title>
        <authorList>
            <person name="Li F."/>
        </authorList>
    </citation>
    <scope>NUCLEOTIDE SEQUENCE [LARGE SCALE GENOMIC DNA]</scope>
    <source>
        <strain evidence="3 4">KCTC 23502</strain>
    </source>
</reference>
<dbReference type="GO" id="GO:0016491">
    <property type="term" value="F:oxidoreductase activity"/>
    <property type="evidence" value="ECO:0007669"/>
    <property type="project" value="UniProtKB-KW"/>
</dbReference>
<feature type="domain" description="Amine oxidase" evidence="2">
    <location>
        <begin position="98"/>
        <end position="343"/>
    </location>
</feature>